<accession>A0AAD7MIU4</accession>
<protein>
    <recommendedName>
        <fullName evidence="3">F-box domain-containing protein</fullName>
    </recommendedName>
</protein>
<comment type="caution">
    <text evidence="1">The sequence shown here is derived from an EMBL/GenBank/DDBJ whole genome shotgun (WGS) entry which is preliminary data.</text>
</comment>
<dbReference type="Proteomes" id="UP001215280">
    <property type="component" value="Unassembled WGS sequence"/>
</dbReference>
<evidence type="ECO:0008006" key="3">
    <source>
        <dbReference type="Google" id="ProtNLM"/>
    </source>
</evidence>
<proteinExistence type="predicted"/>
<dbReference type="EMBL" id="JARJLG010000306">
    <property type="protein sequence ID" value="KAJ7718406.1"/>
    <property type="molecule type" value="Genomic_DNA"/>
</dbReference>
<organism evidence="1 2">
    <name type="scientific">Mycena maculata</name>
    <dbReference type="NCBI Taxonomy" id="230809"/>
    <lineage>
        <taxon>Eukaryota</taxon>
        <taxon>Fungi</taxon>
        <taxon>Dikarya</taxon>
        <taxon>Basidiomycota</taxon>
        <taxon>Agaricomycotina</taxon>
        <taxon>Agaricomycetes</taxon>
        <taxon>Agaricomycetidae</taxon>
        <taxon>Agaricales</taxon>
        <taxon>Marasmiineae</taxon>
        <taxon>Mycenaceae</taxon>
        <taxon>Mycena</taxon>
    </lineage>
</organism>
<keyword evidence="2" id="KW-1185">Reference proteome</keyword>
<sequence length="700" mass="78585">MTDKLPDEILSEILCPALKVPDHLFSDTAPKSPFASYSVSCSSTLLVCKSWLRVATQLLYAVVVLRSTAQAHALQSALQSNPTLGKFVRKLRVEGGYGKCMHQILHETPNFIDVFVSLRIHASDSTVGLVSGLSLINPIRLIIFDETHMPLKNKQVVELMTALEICAAKKWKKLNTIYFPYKYLTAARESFCTSICSSPTIKTLSFPVYLSPFGPYLIKLAQNLSLEAIQVRAQVTEDPQPAPTSKDTRLGQLLRWAHASDTKPTERSCEIKPCLPIDPMFHPMKSVPQPTVDFVWSRILFFAMLSLEQHPENIPGWRVPDKNVNSKRLQFLLVSKQFLRLGQPYLYRYPVFLDADVLSYAVLARPGFGRHVHHLDVRFEARTFPRRKRLTTVSPSVSLVSILPHSRNLTHHFGSDRQSMSWTTFIALSEAAGTTLQEFTGFHLTSNSHTIMHSPSIFRRFTALRSFTWKHDSRTTETPLFTAVVQYSAAALPKLEILELQSPEALTMFSKMSLPSLRRVIFEVYGDWDTGVLLRLRPHGAKIQHVEVRYTSLAKQPIFTLCPNMTTLVYRTEGDHDLGLKALGIGFKHAGGSIKDENHWAAFFQALDISCLPALREVASPWCHWPMTEFARYCEKRVGEMGGNIFGAGDQVDGHGGGGMASEAPDVSALVAAQYLRSEQFGPTLFAEFRDLDHVDLLLE</sequence>
<evidence type="ECO:0000313" key="1">
    <source>
        <dbReference type="EMBL" id="KAJ7718406.1"/>
    </source>
</evidence>
<gene>
    <name evidence="1" type="ORF">DFH07DRAFT_973298</name>
</gene>
<evidence type="ECO:0000313" key="2">
    <source>
        <dbReference type="Proteomes" id="UP001215280"/>
    </source>
</evidence>
<dbReference type="AlphaFoldDB" id="A0AAD7MIU4"/>
<reference evidence="1" key="1">
    <citation type="submission" date="2023-03" db="EMBL/GenBank/DDBJ databases">
        <title>Massive genome expansion in bonnet fungi (Mycena s.s.) driven by repeated elements and novel gene families across ecological guilds.</title>
        <authorList>
            <consortium name="Lawrence Berkeley National Laboratory"/>
            <person name="Harder C.B."/>
            <person name="Miyauchi S."/>
            <person name="Viragh M."/>
            <person name="Kuo A."/>
            <person name="Thoen E."/>
            <person name="Andreopoulos B."/>
            <person name="Lu D."/>
            <person name="Skrede I."/>
            <person name="Drula E."/>
            <person name="Henrissat B."/>
            <person name="Morin E."/>
            <person name="Kohler A."/>
            <person name="Barry K."/>
            <person name="LaButti K."/>
            <person name="Morin E."/>
            <person name="Salamov A."/>
            <person name="Lipzen A."/>
            <person name="Mereny Z."/>
            <person name="Hegedus B."/>
            <person name="Baldrian P."/>
            <person name="Stursova M."/>
            <person name="Weitz H."/>
            <person name="Taylor A."/>
            <person name="Grigoriev I.V."/>
            <person name="Nagy L.G."/>
            <person name="Martin F."/>
            <person name="Kauserud H."/>
        </authorList>
    </citation>
    <scope>NUCLEOTIDE SEQUENCE</scope>
    <source>
        <strain evidence="1">CBHHK188m</strain>
    </source>
</reference>
<name>A0AAD7MIU4_9AGAR</name>